<dbReference type="OrthoDB" id="7828921at2"/>
<dbReference type="AlphaFoldDB" id="A0A074MDP7"/>
<accession>A0A074MDP7</accession>
<comment type="caution">
    <text evidence="2">The sequence shown here is derived from an EMBL/GenBank/DDBJ whole genome shotgun (WGS) entry which is preliminary data.</text>
</comment>
<dbReference type="STRING" id="1044.EH31_02555"/>
<dbReference type="Pfam" id="PF13401">
    <property type="entry name" value="AAA_22"/>
    <property type="match status" value="1"/>
</dbReference>
<dbReference type="Proteomes" id="UP000027647">
    <property type="component" value="Unassembled WGS sequence"/>
</dbReference>
<dbReference type="PANTHER" id="PTHR35894:SF5">
    <property type="entry name" value="MU-LIKE PROPHAGE FLUMU DNA TRANSPOSITION PROTEIN B"/>
    <property type="match status" value="1"/>
</dbReference>
<dbReference type="GO" id="GO:0016887">
    <property type="term" value="F:ATP hydrolysis activity"/>
    <property type="evidence" value="ECO:0007669"/>
    <property type="project" value="InterPro"/>
</dbReference>
<evidence type="ECO:0000313" key="3">
    <source>
        <dbReference type="Proteomes" id="UP000027647"/>
    </source>
</evidence>
<sequence>MYDQYYGFSGRPFQLTPDPEFYFESASHKKAMSYLGYGLNQGEGFIVITGEVGAGKSTLVAHLMERIDPEALTVAHVVTSALDGEELIQVVAQSFGLAVDGKDKAGALGAIEQFLQDEARAGRRCLLIVDECQNLEFTALEELRMLSNFQLGSHPLLQSLLLGQPEFRRTLAHHPNLDQLRQRIIASHHLEALDEEELEDYVHHRLTHVGWENQPSLGEGLLPALYQATDGIPRRVNQIMNRILLLGAIEERDEIGVRMLDAVLEEMNEDHLGGSRAPSASVEVDQPSPALELEETQTVEPEMAQYESGDPDPFAGDIEMAVPAVPVTPEAEAEIESVPAAEVAAIMAQRDARTAELEAAIGELQAAGADRSLNMPHSQSDEDLNEALGRIEARLEEQERSFRHVLTMLIEWLEDDRSREAA</sequence>
<dbReference type="PANTHER" id="PTHR35894">
    <property type="entry name" value="GENERAL SECRETION PATHWAY PROTEIN A-RELATED"/>
    <property type="match status" value="1"/>
</dbReference>
<dbReference type="InterPro" id="IPR049945">
    <property type="entry name" value="AAA_22"/>
</dbReference>
<reference evidence="2 3" key="1">
    <citation type="submission" date="2014-04" db="EMBL/GenBank/DDBJ databases">
        <title>A comprehensive comparison of genomes of Erythrobacter spp. strains.</title>
        <authorList>
            <person name="Zheng Q."/>
        </authorList>
    </citation>
    <scope>NUCLEOTIDE SEQUENCE [LARGE SCALE GENOMIC DNA]</scope>
    <source>
        <strain evidence="2 3">DSM 6997</strain>
    </source>
</reference>
<dbReference type="Gene3D" id="3.40.50.300">
    <property type="entry name" value="P-loop containing nucleotide triphosphate hydrolases"/>
    <property type="match status" value="1"/>
</dbReference>
<evidence type="ECO:0000259" key="1">
    <source>
        <dbReference type="SMART" id="SM00382"/>
    </source>
</evidence>
<dbReference type="eggNOG" id="COG3267">
    <property type="taxonomic scope" value="Bacteria"/>
</dbReference>
<dbReference type="InterPro" id="IPR017466">
    <property type="entry name" value="XrtA-assoc_ATPase-like"/>
</dbReference>
<protein>
    <submittedName>
        <fullName evidence="2">General secretion pathway protein</fullName>
    </submittedName>
</protein>
<evidence type="ECO:0000313" key="2">
    <source>
        <dbReference type="EMBL" id="KEO91569.1"/>
    </source>
</evidence>
<organism evidence="2 3">
    <name type="scientific">Erythrobacter longus</name>
    <dbReference type="NCBI Taxonomy" id="1044"/>
    <lineage>
        <taxon>Bacteria</taxon>
        <taxon>Pseudomonadati</taxon>
        <taxon>Pseudomonadota</taxon>
        <taxon>Alphaproteobacteria</taxon>
        <taxon>Sphingomonadales</taxon>
        <taxon>Erythrobacteraceae</taxon>
        <taxon>Erythrobacter/Porphyrobacter group</taxon>
        <taxon>Erythrobacter</taxon>
    </lineage>
</organism>
<name>A0A074MDP7_ERYLO</name>
<dbReference type="SUPFAM" id="SSF52540">
    <property type="entry name" value="P-loop containing nucleoside triphosphate hydrolases"/>
    <property type="match status" value="1"/>
</dbReference>
<dbReference type="InterPro" id="IPR052026">
    <property type="entry name" value="ExeA_AAA_ATPase_DNA-bind"/>
</dbReference>
<proteinExistence type="predicted"/>
<dbReference type="SMART" id="SM00382">
    <property type="entry name" value="AAA"/>
    <property type="match status" value="1"/>
</dbReference>
<gene>
    <name evidence="2" type="ORF">EH31_02555</name>
</gene>
<dbReference type="InterPro" id="IPR003593">
    <property type="entry name" value="AAA+_ATPase"/>
</dbReference>
<dbReference type="RefSeq" id="WP_034957848.1">
    <property type="nucleotide sequence ID" value="NZ_JMIW01000001.1"/>
</dbReference>
<dbReference type="InterPro" id="IPR027417">
    <property type="entry name" value="P-loop_NTPase"/>
</dbReference>
<dbReference type="NCBIfam" id="TIGR03015">
    <property type="entry name" value="pepcterm_ATPase"/>
    <property type="match status" value="1"/>
</dbReference>
<feature type="domain" description="AAA+ ATPase" evidence="1">
    <location>
        <begin position="42"/>
        <end position="208"/>
    </location>
</feature>
<dbReference type="EMBL" id="JMIW01000001">
    <property type="protein sequence ID" value="KEO91569.1"/>
    <property type="molecule type" value="Genomic_DNA"/>
</dbReference>
<keyword evidence="3" id="KW-1185">Reference proteome</keyword>